<sequence>MNNIHKHENVVLQSHFGIVLGVLSLGCILSAIGIVSHYILWMALPVLIFGVFLGLQGILLRLEFTPYSFDIYRNSKLLRRFPYQNWLHWRLLWPRLPILLYFREKRSIHFLPVIFRIKRLRQELDERLIYEDSHDEV</sequence>
<organism evidence="2">
    <name type="scientific">Paulinella longichromatophora</name>
    <dbReference type="NCBI Taxonomy" id="1708747"/>
    <lineage>
        <taxon>Eukaryota</taxon>
        <taxon>Sar</taxon>
        <taxon>Rhizaria</taxon>
        <taxon>Cercozoa</taxon>
        <taxon>Imbricatea</taxon>
        <taxon>Silicofilosea</taxon>
        <taxon>Euglyphida</taxon>
        <taxon>Paulinellidae</taxon>
        <taxon>Paulinella</taxon>
    </lineage>
</organism>
<dbReference type="PANTHER" id="PTHR35550:SF2">
    <property type="entry name" value="OS05G0401200 PROTEIN"/>
    <property type="match status" value="1"/>
</dbReference>
<evidence type="ECO:0000313" key="2">
    <source>
        <dbReference type="EMBL" id="AUG32210.1"/>
    </source>
</evidence>
<protein>
    <recommendedName>
        <fullName evidence="3">Glycerol dehydrogenase</fullName>
    </recommendedName>
</protein>
<keyword evidence="1" id="KW-1133">Transmembrane helix</keyword>
<dbReference type="AlphaFoldDB" id="A0A2H4ZNW9"/>
<keyword evidence="1" id="KW-0472">Membrane</keyword>
<gene>
    <name evidence="2" type="ORF">PLO_205</name>
</gene>
<reference evidence="2" key="1">
    <citation type="submission" date="2017-10" db="EMBL/GenBank/DDBJ databases">
        <title>Paulinella longichromatophora chromatophore genome.</title>
        <authorList>
            <person name="Lhee D."/>
            <person name="Yoon H.S."/>
        </authorList>
    </citation>
    <scope>NUCLEOTIDE SEQUENCE</scope>
</reference>
<keyword evidence="1" id="KW-0812">Transmembrane</keyword>
<accession>A0A2H4ZNW9</accession>
<dbReference type="PANTHER" id="PTHR35550">
    <property type="match status" value="1"/>
</dbReference>
<dbReference type="Pfam" id="PF11317">
    <property type="entry name" value="DUF3119"/>
    <property type="match status" value="1"/>
</dbReference>
<dbReference type="EMBL" id="MG264610">
    <property type="protein sequence ID" value="AUG32210.1"/>
    <property type="molecule type" value="Genomic_DNA"/>
</dbReference>
<feature type="transmembrane region" description="Helical" evidence="1">
    <location>
        <begin position="38"/>
        <end position="60"/>
    </location>
</feature>
<evidence type="ECO:0008006" key="3">
    <source>
        <dbReference type="Google" id="ProtNLM"/>
    </source>
</evidence>
<keyword evidence="2" id="KW-0934">Plastid</keyword>
<geneLocation type="plastid" evidence="2"/>
<dbReference type="InterPro" id="IPR021467">
    <property type="entry name" value="DUF3119"/>
</dbReference>
<feature type="transmembrane region" description="Helical" evidence="1">
    <location>
        <begin position="12"/>
        <end position="32"/>
    </location>
</feature>
<evidence type="ECO:0000256" key="1">
    <source>
        <dbReference type="SAM" id="Phobius"/>
    </source>
</evidence>
<dbReference type="PROSITE" id="PS51257">
    <property type="entry name" value="PROKAR_LIPOPROTEIN"/>
    <property type="match status" value="1"/>
</dbReference>
<proteinExistence type="predicted"/>
<name>A0A2H4ZNW9_9EUKA</name>